<evidence type="ECO:0008006" key="6">
    <source>
        <dbReference type="Google" id="ProtNLM"/>
    </source>
</evidence>
<keyword evidence="1" id="KW-0812">Transmembrane</keyword>
<feature type="transmembrane region" description="Helical" evidence="1">
    <location>
        <begin position="21"/>
        <end position="43"/>
    </location>
</feature>
<dbReference type="AlphaFoldDB" id="A0A0E4GW89"/>
<feature type="transmembrane region" description="Helical" evidence="1">
    <location>
        <begin position="63"/>
        <end position="84"/>
    </location>
</feature>
<feature type="transmembrane region" description="Helical" evidence="1">
    <location>
        <begin position="91"/>
        <end position="112"/>
    </location>
</feature>
<evidence type="ECO:0000256" key="1">
    <source>
        <dbReference type="SAM" id="Phobius"/>
    </source>
</evidence>
<keyword evidence="1" id="KW-0472">Membrane</keyword>
<protein>
    <recommendedName>
        <fullName evidence="6">Transmembrane protein</fullName>
    </recommendedName>
</protein>
<evidence type="ECO:0000313" key="5">
    <source>
        <dbReference type="Proteomes" id="UP001055171"/>
    </source>
</evidence>
<dbReference type="OrthoDB" id="4733379at2"/>
<dbReference type="RefSeq" id="WP_090600846.1">
    <property type="nucleotide sequence ID" value="NZ_CP092423.2"/>
</dbReference>
<proteinExistence type="predicted"/>
<dbReference type="STRING" id="141349.BN1232_01573"/>
<name>A0A0E4GW89_MYCLN</name>
<dbReference type="EMBL" id="CP092423">
    <property type="protein sequence ID" value="ULP43695.1"/>
    <property type="molecule type" value="Genomic_DNA"/>
</dbReference>
<reference evidence="3" key="2">
    <citation type="submission" date="2022-08" db="EMBL/GenBank/DDBJ databases">
        <title>Complete genome sequence of 14 non-tuberculosis mycobacteria type-strains.</title>
        <authorList>
            <person name="Igarashi Y."/>
            <person name="Osugi A."/>
            <person name="Mitarai S."/>
        </authorList>
    </citation>
    <scope>NUCLEOTIDE SEQUENCE</scope>
    <source>
        <strain evidence="3">ATCC 51985</strain>
    </source>
</reference>
<dbReference type="Proteomes" id="UP000199251">
    <property type="component" value="Unassembled WGS sequence"/>
</dbReference>
<reference evidence="2 4" key="1">
    <citation type="submission" date="2015-03" db="EMBL/GenBank/DDBJ databases">
        <authorList>
            <person name="Urmite Genomes"/>
        </authorList>
    </citation>
    <scope>NUCLEOTIDE SEQUENCE [LARGE SCALE GENOMIC DNA]</scope>
    <source>
        <strain evidence="2 4">CSUR P1491</strain>
    </source>
</reference>
<sequence length="119" mass="12290">MTANHPPQQKQRSTADTIATISMFVVAAIAGALAITFSFFFVMATDSCAGNRCDTSALDWAYAVTWGGVGVAAVIAVGGVIVAAARKRAMWVWPTTALILIIVAGVIGSLLANSVAPHQ</sequence>
<dbReference type="EMBL" id="CTEE01000001">
    <property type="protein sequence ID" value="CQD08724.1"/>
    <property type="molecule type" value="Genomic_DNA"/>
</dbReference>
<keyword evidence="1" id="KW-1133">Transmembrane helix</keyword>
<keyword evidence="5" id="KW-1185">Reference proteome</keyword>
<dbReference type="Proteomes" id="UP001055171">
    <property type="component" value="Chromosome"/>
</dbReference>
<organism evidence="2 4">
    <name type="scientific">Mycobacterium lentiflavum</name>
    <dbReference type="NCBI Taxonomy" id="141349"/>
    <lineage>
        <taxon>Bacteria</taxon>
        <taxon>Bacillati</taxon>
        <taxon>Actinomycetota</taxon>
        <taxon>Actinomycetes</taxon>
        <taxon>Mycobacteriales</taxon>
        <taxon>Mycobacteriaceae</taxon>
        <taxon>Mycobacterium</taxon>
        <taxon>Mycobacterium simiae complex</taxon>
    </lineage>
</organism>
<evidence type="ECO:0000313" key="4">
    <source>
        <dbReference type="Proteomes" id="UP000199251"/>
    </source>
</evidence>
<accession>A0A0E4GW89</accession>
<gene>
    <name evidence="2" type="ORF">BN1232_01573</name>
    <name evidence="3" type="ORF">MJO58_06965</name>
</gene>
<evidence type="ECO:0000313" key="3">
    <source>
        <dbReference type="EMBL" id="ULP43695.1"/>
    </source>
</evidence>
<evidence type="ECO:0000313" key="2">
    <source>
        <dbReference type="EMBL" id="CQD08724.1"/>
    </source>
</evidence>